<name>A0ABN8YD31_RANTA</name>
<evidence type="ECO:0000256" key="1">
    <source>
        <dbReference type="SAM" id="MobiDB-lite"/>
    </source>
</evidence>
<protein>
    <submittedName>
        <fullName evidence="2">Uncharacterized protein</fullName>
    </submittedName>
</protein>
<evidence type="ECO:0000313" key="3">
    <source>
        <dbReference type="Proteomes" id="UP001176941"/>
    </source>
</evidence>
<feature type="region of interest" description="Disordered" evidence="1">
    <location>
        <begin position="28"/>
        <end position="80"/>
    </location>
</feature>
<proteinExistence type="predicted"/>
<dbReference type="EMBL" id="OX459955">
    <property type="protein sequence ID" value="CAI9159458.1"/>
    <property type="molecule type" value="Genomic_DNA"/>
</dbReference>
<feature type="compositionally biased region" description="Polar residues" evidence="1">
    <location>
        <begin position="28"/>
        <end position="39"/>
    </location>
</feature>
<keyword evidence="3" id="KW-1185">Reference proteome</keyword>
<organism evidence="2 3">
    <name type="scientific">Rangifer tarandus platyrhynchus</name>
    <name type="common">Svalbard reindeer</name>
    <dbReference type="NCBI Taxonomy" id="3082113"/>
    <lineage>
        <taxon>Eukaryota</taxon>
        <taxon>Metazoa</taxon>
        <taxon>Chordata</taxon>
        <taxon>Craniata</taxon>
        <taxon>Vertebrata</taxon>
        <taxon>Euteleostomi</taxon>
        <taxon>Mammalia</taxon>
        <taxon>Eutheria</taxon>
        <taxon>Laurasiatheria</taxon>
        <taxon>Artiodactyla</taxon>
        <taxon>Ruminantia</taxon>
        <taxon>Pecora</taxon>
        <taxon>Cervidae</taxon>
        <taxon>Odocoileinae</taxon>
        <taxon>Rangifer</taxon>
    </lineage>
</organism>
<sequence>MAPADTKYKSRISTAASATAFALHFRSRPTQTDVYSGTDQLEPKTPVLPQDYPPTPDAERSKWSPGRGPRPLAEASCSAPWGFPRKTRLNHWDCVGGGGQRGN</sequence>
<evidence type="ECO:0000313" key="2">
    <source>
        <dbReference type="EMBL" id="CAI9159458.1"/>
    </source>
</evidence>
<reference evidence="2" key="1">
    <citation type="submission" date="2023-04" db="EMBL/GenBank/DDBJ databases">
        <authorList>
            <consortium name="ELIXIR-Norway"/>
        </authorList>
    </citation>
    <scope>NUCLEOTIDE SEQUENCE [LARGE SCALE GENOMIC DNA]</scope>
</reference>
<accession>A0ABN8YD31</accession>
<dbReference type="Proteomes" id="UP001176941">
    <property type="component" value="Chromosome 19"/>
</dbReference>
<gene>
    <name evidence="2" type="ORF">MRATA1EN1_LOCUS8420</name>
</gene>